<name>A0ABW0ZH17_9ACTN</name>
<keyword evidence="1" id="KW-0472">Membrane</keyword>
<evidence type="ECO:0000313" key="2">
    <source>
        <dbReference type="EMBL" id="MFC5729617.1"/>
    </source>
</evidence>
<comment type="caution">
    <text evidence="2">The sequence shown here is derived from an EMBL/GenBank/DDBJ whole genome shotgun (WGS) entry which is preliminary data.</text>
</comment>
<dbReference type="EMBL" id="JBHSNS010000005">
    <property type="protein sequence ID" value="MFC5729617.1"/>
    <property type="molecule type" value="Genomic_DNA"/>
</dbReference>
<evidence type="ECO:0008006" key="4">
    <source>
        <dbReference type="Google" id="ProtNLM"/>
    </source>
</evidence>
<dbReference type="RefSeq" id="WP_378527128.1">
    <property type="nucleotide sequence ID" value="NZ_JBHSNS010000005.1"/>
</dbReference>
<feature type="transmembrane region" description="Helical" evidence="1">
    <location>
        <begin position="12"/>
        <end position="35"/>
    </location>
</feature>
<sequence>MLTARRVPRRRVALPAALSSVETVVALALAHVAAGGEVPEAAWLAAFGVLVYGAGLVVLRRRASIRLALPALLCAQVLGHAWLVALSPGTHATHGHGTDMLLGGLTPAMLAAHVLAAGVTGVVWALRRRAVALLLQWRDPDRLPAPAWRRTLAPLAEPGHLALRAVFEVAPTRGPPAVLPAT</sequence>
<protein>
    <recommendedName>
        <fullName evidence="4">MFS transporter</fullName>
    </recommendedName>
</protein>
<feature type="transmembrane region" description="Helical" evidence="1">
    <location>
        <begin position="67"/>
        <end position="85"/>
    </location>
</feature>
<gene>
    <name evidence="2" type="ORF">ACFPQB_11875</name>
</gene>
<dbReference type="Proteomes" id="UP001596072">
    <property type="component" value="Unassembled WGS sequence"/>
</dbReference>
<reference evidence="3" key="1">
    <citation type="journal article" date="2019" name="Int. J. Syst. Evol. Microbiol.">
        <title>The Global Catalogue of Microorganisms (GCM) 10K type strain sequencing project: providing services to taxonomists for standard genome sequencing and annotation.</title>
        <authorList>
            <consortium name="The Broad Institute Genomics Platform"/>
            <consortium name="The Broad Institute Genome Sequencing Center for Infectious Disease"/>
            <person name="Wu L."/>
            <person name="Ma J."/>
        </authorList>
    </citation>
    <scope>NUCLEOTIDE SEQUENCE [LARGE SCALE GENOMIC DNA]</scope>
    <source>
        <strain evidence="3">YIM 94188</strain>
    </source>
</reference>
<keyword evidence="3" id="KW-1185">Reference proteome</keyword>
<feature type="transmembrane region" description="Helical" evidence="1">
    <location>
        <begin position="41"/>
        <end position="60"/>
    </location>
</feature>
<proteinExistence type="predicted"/>
<feature type="transmembrane region" description="Helical" evidence="1">
    <location>
        <begin position="105"/>
        <end position="126"/>
    </location>
</feature>
<organism evidence="2 3">
    <name type="scientific">Nocardioides vastitatis</name>
    <dbReference type="NCBI Taxonomy" id="2568655"/>
    <lineage>
        <taxon>Bacteria</taxon>
        <taxon>Bacillati</taxon>
        <taxon>Actinomycetota</taxon>
        <taxon>Actinomycetes</taxon>
        <taxon>Propionibacteriales</taxon>
        <taxon>Nocardioidaceae</taxon>
        <taxon>Nocardioides</taxon>
    </lineage>
</organism>
<evidence type="ECO:0000313" key="3">
    <source>
        <dbReference type="Proteomes" id="UP001596072"/>
    </source>
</evidence>
<keyword evidence="1" id="KW-1133">Transmembrane helix</keyword>
<evidence type="ECO:0000256" key="1">
    <source>
        <dbReference type="SAM" id="Phobius"/>
    </source>
</evidence>
<keyword evidence="1" id="KW-0812">Transmembrane</keyword>
<accession>A0ABW0ZH17</accession>